<protein>
    <submittedName>
        <fullName evidence="14">Enoyl-CoA hydratase/isomerase family protein</fullName>
    </submittedName>
</protein>
<dbReference type="SUPFAM" id="SSF52096">
    <property type="entry name" value="ClpP/crotonase"/>
    <property type="match status" value="1"/>
</dbReference>
<dbReference type="KEGG" id="kmn:HW532_01080"/>
<keyword evidence="7" id="KW-0443">Lipid metabolism</keyword>
<dbReference type="GO" id="GO:0006635">
    <property type="term" value="P:fatty acid beta-oxidation"/>
    <property type="evidence" value="ECO:0007669"/>
    <property type="project" value="UniProtKB-UniPathway"/>
</dbReference>
<dbReference type="Gene3D" id="3.40.50.720">
    <property type="entry name" value="NAD(P)-binding Rossmann-like Domain"/>
    <property type="match status" value="1"/>
</dbReference>
<feature type="domain" description="3-hydroxyacyl-CoA dehydrogenase NAD binding" evidence="13">
    <location>
        <begin position="338"/>
        <end position="509"/>
    </location>
</feature>
<dbReference type="Pfam" id="PF00378">
    <property type="entry name" value="ECH_1"/>
    <property type="match status" value="1"/>
</dbReference>
<keyword evidence="9" id="KW-0511">Multifunctional enzyme</keyword>
<reference evidence="14 15" key="1">
    <citation type="submission" date="2020-06" db="EMBL/GenBank/DDBJ databases">
        <title>Genome sequence of 2 isolates from Red Sea Mangroves.</title>
        <authorList>
            <person name="Sefrji F."/>
            <person name="Michoud G."/>
            <person name="Merlino G."/>
            <person name="Daffonchio D."/>
        </authorList>
    </citation>
    <scope>NUCLEOTIDE SEQUENCE [LARGE SCALE GENOMIC DNA]</scope>
    <source>
        <strain evidence="14 15">R1DC25</strain>
    </source>
</reference>
<dbReference type="InterPro" id="IPR050136">
    <property type="entry name" value="FA_oxidation_alpha_subunit"/>
</dbReference>
<dbReference type="EMBL" id="CP058214">
    <property type="protein sequence ID" value="QPC41451.1"/>
    <property type="molecule type" value="Genomic_DNA"/>
</dbReference>
<evidence type="ECO:0000259" key="12">
    <source>
        <dbReference type="Pfam" id="PF00725"/>
    </source>
</evidence>
<dbReference type="InterPro" id="IPR029045">
    <property type="entry name" value="ClpP/crotonase-like_dom_sf"/>
</dbReference>
<name>A0A7S8C145_9HYPH</name>
<keyword evidence="4" id="KW-0442">Lipid degradation</keyword>
<keyword evidence="6" id="KW-0520">NAD</keyword>
<dbReference type="InterPro" id="IPR006176">
    <property type="entry name" value="3-OHacyl-CoA_DH_NAD-bd"/>
</dbReference>
<dbReference type="PANTHER" id="PTHR43612">
    <property type="entry name" value="TRIFUNCTIONAL ENZYME SUBUNIT ALPHA"/>
    <property type="match status" value="1"/>
</dbReference>
<evidence type="ECO:0000256" key="5">
    <source>
        <dbReference type="ARBA" id="ARBA00023002"/>
    </source>
</evidence>
<evidence type="ECO:0000256" key="2">
    <source>
        <dbReference type="ARBA" id="ARBA00007005"/>
    </source>
</evidence>
<dbReference type="Proteomes" id="UP000593594">
    <property type="component" value="Chromosome"/>
</dbReference>
<evidence type="ECO:0000256" key="1">
    <source>
        <dbReference type="ARBA" id="ARBA00005005"/>
    </source>
</evidence>
<evidence type="ECO:0000256" key="8">
    <source>
        <dbReference type="ARBA" id="ARBA00023239"/>
    </source>
</evidence>
<proteinExistence type="inferred from homology"/>
<evidence type="ECO:0000256" key="7">
    <source>
        <dbReference type="ARBA" id="ARBA00023098"/>
    </source>
</evidence>
<organism evidence="14 15">
    <name type="scientific">Kaustia mangrovi</name>
    <dbReference type="NCBI Taxonomy" id="2593653"/>
    <lineage>
        <taxon>Bacteria</taxon>
        <taxon>Pseudomonadati</taxon>
        <taxon>Pseudomonadota</taxon>
        <taxon>Alphaproteobacteria</taxon>
        <taxon>Hyphomicrobiales</taxon>
        <taxon>Parvibaculaceae</taxon>
        <taxon>Kaustia</taxon>
    </lineage>
</organism>
<dbReference type="GO" id="GO:0004300">
    <property type="term" value="F:enoyl-CoA hydratase activity"/>
    <property type="evidence" value="ECO:0007669"/>
    <property type="project" value="TreeGrafter"/>
</dbReference>
<keyword evidence="3" id="KW-0276">Fatty acid metabolism</keyword>
<accession>A0A7S8C145</accession>
<dbReference type="SUPFAM" id="SSF48179">
    <property type="entry name" value="6-phosphogluconate dehydrogenase C-terminal domain-like"/>
    <property type="match status" value="2"/>
</dbReference>
<comment type="catalytic activity">
    <reaction evidence="10">
        <text>a (3S)-3-hydroxyacyl-CoA + NAD(+) = a 3-oxoacyl-CoA + NADH + H(+)</text>
        <dbReference type="Rhea" id="RHEA:22432"/>
        <dbReference type="ChEBI" id="CHEBI:15378"/>
        <dbReference type="ChEBI" id="CHEBI:57318"/>
        <dbReference type="ChEBI" id="CHEBI:57540"/>
        <dbReference type="ChEBI" id="CHEBI:57945"/>
        <dbReference type="ChEBI" id="CHEBI:90726"/>
        <dbReference type="EC" id="1.1.1.35"/>
    </reaction>
</comment>
<gene>
    <name evidence="14" type="ORF">HW532_01080</name>
</gene>
<dbReference type="Gene3D" id="1.10.1040.50">
    <property type="match status" value="1"/>
</dbReference>
<comment type="pathway">
    <text evidence="1">Lipid metabolism; fatty acid beta-oxidation.</text>
</comment>
<dbReference type="GO" id="GO:0016509">
    <property type="term" value="F:long-chain (3S)-3-hydroxyacyl-CoA dehydrogenase (NAD+) activity"/>
    <property type="evidence" value="ECO:0007669"/>
    <property type="project" value="TreeGrafter"/>
</dbReference>
<dbReference type="SUPFAM" id="SSF51735">
    <property type="entry name" value="NAD(P)-binding Rossmann-fold domains"/>
    <property type="match status" value="1"/>
</dbReference>
<dbReference type="InterPro" id="IPR006108">
    <property type="entry name" value="3HC_DH_C"/>
</dbReference>
<keyword evidence="5" id="KW-0560">Oxidoreductase</keyword>
<dbReference type="Pfam" id="PF02737">
    <property type="entry name" value="3HCDH_N"/>
    <property type="match status" value="1"/>
</dbReference>
<dbReference type="RefSeq" id="WP_213162669.1">
    <property type="nucleotide sequence ID" value="NZ_CP058214.1"/>
</dbReference>
<dbReference type="Gene3D" id="3.90.226.10">
    <property type="entry name" value="2-enoyl-CoA Hydratase, Chain A, domain 1"/>
    <property type="match status" value="1"/>
</dbReference>
<keyword evidence="15" id="KW-1185">Reference proteome</keyword>
<dbReference type="UniPathway" id="UPA00659"/>
<sequence length="710" mass="77347">MRQFDPRRDDALTALTDEHLTLGDPADTQPEGPADLRHWRWHLDGDGIAWALLDCEGAGTNTLSEAALTEFARLLSALETAAPKALVIRSAKPNGFAAGADIGDFRGMTDKATIEVKVRQGLDVLDRLAAFPAPTVALIHGFCLGGGLELALACRYRIAREDAKLGFPEVMLGLHPGLAGTWRTLRLADPVQAMTMMLTGRNLDARRAKAAGLVDAVTAERHFATALSWAVSGKLKTSRGRSLKQRLMSLGPARALIARRMEAETAKKARKDHYPAPYALIDLWRAHGDDEAAMRREETRSFAELMAGETARNLIRVFFLRERLKGFAKTGDHGVAHIHVIGAGVMGGDIAAWCALRGFRVTLEDREMRYIAPAVKRADTLFSRRLRRPGDARAALDRLVPDPDGAGLARADLVIEAVPEDEEIKQTVYKRAEAQMRRDAILATNTSSILLETLRKGLKRPERFVGVHFFNPVASMPLVEVVTHDGLDEGVRARTLALVGAIDKLPLPVASSPGFLVNRALTPYMMEAFLAYDEGIAPERIDAAAEAFGMPMGPIELADQVGLDVALHVAETLKESLHRPLPDIPAWFSRLVEDGHLGRKSGKGIYEWKDGKPQKHKVDAGPDPALRDRLVLPLLDACVWCLREEIVEDADAVDAGIVFGTGFAPFRGGPMHYAGARGVEDVVDTLERLEAEKGERFAPDAGWAALRGGG</sequence>
<keyword evidence="8" id="KW-0456">Lyase</keyword>
<dbReference type="Pfam" id="PF00725">
    <property type="entry name" value="3HCDH"/>
    <property type="match status" value="1"/>
</dbReference>
<feature type="domain" description="3-hydroxyacyl-CoA dehydrogenase C-terminal" evidence="12">
    <location>
        <begin position="514"/>
        <end position="608"/>
    </location>
</feature>
<evidence type="ECO:0000256" key="3">
    <source>
        <dbReference type="ARBA" id="ARBA00022832"/>
    </source>
</evidence>
<dbReference type="AlphaFoldDB" id="A0A7S8C145"/>
<keyword evidence="14" id="KW-0413">Isomerase</keyword>
<dbReference type="GO" id="GO:0016853">
    <property type="term" value="F:isomerase activity"/>
    <property type="evidence" value="ECO:0007669"/>
    <property type="project" value="UniProtKB-KW"/>
</dbReference>
<evidence type="ECO:0000256" key="11">
    <source>
        <dbReference type="SAM" id="MobiDB-lite"/>
    </source>
</evidence>
<dbReference type="InterPro" id="IPR036291">
    <property type="entry name" value="NAD(P)-bd_dom_sf"/>
</dbReference>
<dbReference type="PANTHER" id="PTHR43612:SF3">
    <property type="entry name" value="TRIFUNCTIONAL ENZYME SUBUNIT ALPHA, MITOCHONDRIAL"/>
    <property type="match status" value="1"/>
</dbReference>
<evidence type="ECO:0000259" key="13">
    <source>
        <dbReference type="Pfam" id="PF02737"/>
    </source>
</evidence>
<dbReference type="GO" id="GO:0070403">
    <property type="term" value="F:NAD+ binding"/>
    <property type="evidence" value="ECO:0007669"/>
    <property type="project" value="InterPro"/>
</dbReference>
<dbReference type="InterPro" id="IPR001753">
    <property type="entry name" value="Enoyl-CoA_hydra/iso"/>
</dbReference>
<evidence type="ECO:0000256" key="6">
    <source>
        <dbReference type="ARBA" id="ARBA00023027"/>
    </source>
</evidence>
<dbReference type="InterPro" id="IPR008927">
    <property type="entry name" value="6-PGluconate_DH-like_C_sf"/>
</dbReference>
<dbReference type="CDD" id="cd06558">
    <property type="entry name" value="crotonase-like"/>
    <property type="match status" value="1"/>
</dbReference>
<evidence type="ECO:0000256" key="4">
    <source>
        <dbReference type="ARBA" id="ARBA00022963"/>
    </source>
</evidence>
<evidence type="ECO:0000256" key="9">
    <source>
        <dbReference type="ARBA" id="ARBA00023268"/>
    </source>
</evidence>
<evidence type="ECO:0000313" key="14">
    <source>
        <dbReference type="EMBL" id="QPC41451.1"/>
    </source>
</evidence>
<feature type="region of interest" description="Disordered" evidence="11">
    <location>
        <begin position="15"/>
        <end position="34"/>
    </location>
</feature>
<evidence type="ECO:0000313" key="15">
    <source>
        <dbReference type="Proteomes" id="UP000593594"/>
    </source>
</evidence>
<evidence type="ECO:0000256" key="10">
    <source>
        <dbReference type="ARBA" id="ARBA00049556"/>
    </source>
</evidence>
<comment type="similarity">
    <text evidence="2">In the central section; belongs to the 3-hydroxyacyl-CoA dehydrogenase family.</text>
</comment>